<feature type="domain" description="Reverse transcriptase" evidence="1">
    <location>
        <begin position="3"/>
        <end position="68"/>
    </location>
</feature>
<gene>
    <name evidence="3" type="ORF">Tci_525974</name>
</gene>
<keyword evidence="3" id="KW-0695">RNA-directed DNA polymerase</keyword>
<dbReference type="EMBL" id="BKCJ010291364">
    <property type="protein sequence ID" value="GEZ54001.1"/>
    <property type="molecule type" value="Genomic_DNA"/>
</dbReference>
<feature type="domain" description="Integrase zinc-binding" evidence="2">
    <location>
        <begin position="145"/>
        <end position="196"/>
    </location>
</feature>
<dbReference type="CDD" id="cd01647">
    <property type="entry name" value="RT_LTR"/>
    <property type="match status" value="1"/>
</dbReference>
<evidence type="ECO:0000259" key="1">
    <source>
        <dbReference type="Pfam" id="PF00078"/>
    </source>
</evidence>
<dbReference type="InterPro" id="IPR050951">
    <property type="entry name" value="Retrovirus_Pol_polyprotein"/>
</dbReference>
<accession>A0A699IHE4</accession>
<keyword evidence="3" id="KW-0548">Nucleotidyltransferase</keyword>
<dbReference type="InterPro" id="IPR041588">
    <property type="entry name" value="Integrase_H2C2"/>
</dbReference>
<proteinExistence type="predicted"/>
<name>A0A699IHE4_TANCI</name>
<protein>
    <submittedName>
        <fullName evidence="3">Putative reverse transcriptase domain-containing protein</fullName>
    </submittedName>
</protein>
<evidence type="ECO:0000313" key="3">
    <source>
        <dbReference type="EMBL" id="GEZ54001.1"/>
    </source>
</evidence>
<dbReference type="PANTHER" id="PTHR37984:SF5">
    <property type="entry name" value="PROTEIN NYNRIN-LIKE"/>
    <property type="match status" value="1"/>
</dbReference>
<reference evidence="3" key="1">
    <citation type="journal article" date="2019" name="Sci. Rep.">
        <title>Draft genome of Tanacetum cinerariifolium, the natural source of mosquito coil.</title>
        <authorList>
            <person name="Yamashiro T."/>
            <person name="Shiraishi A."/>
            <person name="Satake H."/>
            <person name="Nakayama K."/>
        </authorList>
    </citation>
    <scope>NUCLEOTIDE SEQUENCE</scope>
</reference>
<dbReference type="Gene3D" id="3.30.70.270">
    <property type="match status" value="1"/>
</dbReference>
<dbReference type="AlphaFoldDB" id="A0A699IHE4"/>
<dbReference type="InterPro" id="IPR000477">
    <property type="entry name" value="RT_dom"/>
</dbReference>
<evidence type="ECO:0000259" key="2">
    <source>
        <dbReference type="Pfam" id="PF17921"/>
    </source>
</evidence>
<dbReference type="InterPro" id="IPR043502">
    <property type="entry name" value="DNA/RNA_pol_sf"/>
</dbReference>
<dbReference type="InterPro" id="IPR043128">
    <property type="entry name" value="Rev_trsase/Diguanyl_cyclase"/>
</dbReference>
<dbReference type="Pfam" id="PF17921">
    <property type="entry name" value="Integrase_H2C2"/>
    <property type="match status" value="1"/>
</dbReference>
<dbReference type="Pfam" id="PF00078">
    <property type="entry name" value="RVT_1"/>
    <property type="match status" value="1"/>
</dbReference>
<keyword evidence="3" id="KW-0808">Transferase</keyword>
<dbReference type="PANTHER" id="PTHR37984">
    <property type="entry name" value="PROTEIN CBG26694"/>
    <property type="match status" value="1"/>
</dbReference>
<organism evidence="3">
    <name type="scientific">Tanacetum cinerariifolium</name>
    <name type="common">Dalmatian daisy</name>
    <name type="synonym">Chrysanthemum cinerariifolium</name>
    <dbReference type="NCBI Taxonomy" id="118510"/>
    <lineage>
        <taxon>Eukaryota</taxon>
        <taxon>Viridiplantae</taxon>
        <taxon>Streptophyta</taxon>
        <taxon>Embryophyta</taxon>
        <taxon>Tracheophyta</taxon>
        <taxon>Spermatophyta</taxon>
        <taxon>Magnoliopsida</taxon>
        <taxon>eudicotyledons</taxon>
        <taxon>Gunneridae</taxon>
        <taxon>Pentapetalae</taxon>
        <taxon>asterids</taxon>
        <taxon>campanulids</taxon>
        <taxon>Asterales</taxon>
        <taxon>Asteraceae</taxon>
        <taxon>Asteroideae</taxon>
        <taxon>Anthemideae</taxon>
        <taxon>Anthemidinae</taxon>
        <taxon>Tanacetum</taxon>
    </lineage>
</organism>
<sequence>MDLMNQVCKPYLDKFVIVFIDDILIYSKSKKEHEVHFRLVLELLKKEKLYAKFSKCEFCLQEVHFLGHVSVIYTDHKSLQHIFDQKESNMLQKRWIGLFSDYECEICYHPERLHGLDQQMERKEDESLYFIDCIWVPLEGGVRMIIMDEAHKAMYSVHSGADKMYHDLRDMYWWLGMKRDIATYVSKYLTCSKVKAEHQRPSGSLQQPKIPEWKWDKITTDFITKLPKTKSGNGTIRRCMEGNVGSPVLWMEIGESSLFRPKLAQETTDKVVLIKEKLKATRDRQKSYMDNRCKPLEIEVGDHVLLKVSPWKGVVRFGKK</sequence>
<dbReference type="GO" id="GO:0003964">
    <property type="term" value="F:RNA-directed DNA polymerase activity"/>
    <property type="evidence" value="ECO:0007669"/>
    <property type="project" value="UniProtKB-KW"/>
</dbReference>
<dbReference type="SUPFAM" id="SSF56672">
    <property type="entry name" value="DNA/RNA polymerases"/>
    <property type="match status" value="1"/>
</dbReference>
<comment type="caution">
    <text evidence="3">The sequence shown here is derived from an EMBL/GenBank/DDBJ whole genome shotgun (WGS) entry which is preliminary data.</text>
</comment>
<dbReference type="Gene3D" id="1.10.340.70">
    <property type="match status" value="1"/>
</dbReference>